<feature type="region of interest" description="Disordered" evidence="1">
    <location>
        <begin position="233"/>
        <end position="345"/>
    </location>
</feature>
<keyword evidence="2" id="KW-1133">Transmembrane helix</keyword>
<gene>
    <name evidence="3" type="ORF">B0T17DRAFT_494994</name>
</gene>
<comment type="caution">
    <text evidence="3">The sequence shown here is derived from an EMBL/GenBank/DDBJ whole genome shotgun (WGS) entry which is preliminary data.</text>
</comment>
<evidence type="ECO:0000256" key="1">
    <source>
        <dbReference type="SAM" id="MobiDB-lite"/>
    </source>
</evidence>
<name>A0AA39WTY4_9PEZI</name>
<feature type="transmembrane region" description="Helical" evidence="2">
    <location>
        <begin position="78"/>
        <end position="102"/>
    </location>
</feature>
<dbReference type="Proteomes" id="UP001174934">
    <property type="component" value="Unassembled WGS sequence"/>
</dbReference>
<accession>A0AA39WTY4</accession>
<proteinExistence type="predicted"/>
<evidence type="ECO:0000313" key="3">
    <source>
        <dbReference type="EMBL" id="KAK0621506.1"/>
    </source>
</evidence>
<feature type="transmembrane region" description="Helical" evidence="2">
    <location>
        <begin position="122"/>
        <end position="148"/>
    </location>
</feature>
<sequence>MAIPRVVLGVLGTVAALTTTAILVIHIILAYSLADLVSPVRITAIIAAALEGLVLIAIVSFSFSYIGSQSRISRLRGFNGVWFGAGLILCTVSAAVSVASLICLNNATVNQAVRILGSSATGFLIGSSVALGLSFAAQLIFLVCHFIVSRMRNHTSGESVHTDEDTSQSAHRQRIKSIAYHHTSSETSKVRASGSMDSRSPPGSSGGRSATETMSSIRSSIYSVIHPVSSKTRLLSGSQRSYRRPGSLDSTTFRESRPVSTEDGFDSWDTSSVDPQNRQAVLGASSTPGRFLETIPASPTTSRSPSPGTPLDLEPPQTRRRSRSYSPGPADSAQRAAFTQQSNQSEAHIHPLFRSDSPTPPPIATPGTVVTAAPGAGQVITHKQSIRSLARMRSGSLPTVPSPLSRQGSFDSLRRRADSNSPELREEDEFEMAAPSAERKMTPPIPDWILSAGSRTSLSGYQSRKTRSSDEEEAPGQL</sequence>
<feature type="region of interest" description="Disordered" evidence="1">
    <location>
        <begin position="390"/>
        <end position="478"/>
    </location>
</feature>
<evidence type="ECO:0000256" key="2">
    <source>
        <dbReference type="SAM" id="Phobius"/>
    </source>
</evidence>
<evidence type="ECO:0000313" key="4">
    <source>
        <dbReference type="Proteomes" id="UP001174934"/>
    </source>
</evidence>
<dbReference type="AlphaFoldDB" id="A0AA39WTY4"/>
<feature type="transmembrane region" description="Helical" evidence="2">
    <location>
        <begin position="40"/>
        <end position="66"/>
    </location>
</feature>
<feature type="compositionally biased region" description="Low complexity" evidence="1">
    <location>
        <begin position="294"/>
        <end position="310"/>
    </location>
</feature>
<keyword evidence="4" id="KW-1185">Reference proteome</keyword>
<dbReference type="EMBL" id="JAULSR010000004">
    <property type="protein sequence ID" value="KAK0621506.1"/>
    <property type="molecule type" value="Genomic_DNA"/>
</dbReference>
<protein>
    <submittedName>
        <fullName evidence="3">Uncharacterized protein</fullName>
    </submittedName>
</protein>
<keyword evidence="2" id="KW-0812">Transmembrane</keyword>
<feature type="transmembrane region" description="Helical" evidence="2">
    <location>
        <begin position="7"/>
        <end position="34"/>
    </location>
</feature>
<organism evidence="3 4">
    <name type="scientific">Bombardia bombarda</name>
    <dbReference type="NCBI Taxonomy" id="252184"/>
    <lineage>
        <taxon>Eukaryota</taxon>
        <taxon>Fungi</taxon>
        <taxon>Dikarya</taxon>
        <taxon>Ascomycota</taxon>
        <taxon>Pezizomycotina</taxon>
        <taxon>Sordariomycetes</taxon>
        <taxon>Sordariomycetidae</taxon>
        <taxon>Sordariales</taxon>
        <taxon>Lasiosphaeriaceae</taxon>
        <taxon>Bombardia</taxon>
    </lineage>
</organism>
<reference evidence="3" key="1">
    <citation type="submission" date="2023-06" db="EMBL/GenBank/DDBJ databases">
        <title>Genome-scale phylogeny and comparative genomics of the fungal order Sordariales.</title>
        <authorList>
            <consortium name="Lawrence Berkeley National Laboratory"/>
            <person name="Hensen N."/>
            <person name="Bonometti L."/>
            <person name="Westerberg I."/>
            <person name="Brannstrom I.O."/>
            <person name="Guillou S."/>
            <person name="Cros-Aarteil S."/>
            <person name="Calhoun S."/>
            <person name="Haridas S."/>
            <person name="Kuo A."/>
            <person name="Mondo S."/>
            <person name="Pangilinan J."/>
            <person name="Riley R."/>
            <person name="LaButti K."/>
            <person name="Andreopoulos B."/>
            <person name="Lipzen A."/>
            <person name="Chen C."/>
            <person name="Yanf M."/>
            <person name="Daum C."/>
            <person name="Ng V."/>
            <person name="Clum A."/>
            <person name="Steindorff A."/>
            <person name="Ohm R."/>
            <person name="Martin F."/>
            <person name="Silar P."/>
            <person name="Natvig D."/>
            <person name="Lalanne C."/>
            <person name="Gautier V."/>
            <person name="Ament-velasquez S.L."/>
            <person name="Kruys A."/>
            <person name="Hutchinson M.I."/>
            <person name="Powell A.J."/>
            <person name="Barry K."/>
            <person name="Miller A.N."/>
            <person name="Grigoriev I.V."/>
            <person name="Debuchy R."/>
            <person name="Gladieux P."/>
            <person name="Thoren M.H."/>
            <person name="Johannesson H."/>
        </authorList>
    </citation>
    <scope>NUCLEOTIDE SEQUENCE</scope>
    <source>
        <strain evidence="3">SMH3391-2</strain>
    </source>
</reference>
<keyword evidence="2" id="KW-0472">Membrane</keyword>
<feature type="compositionally biased region" description="Polar residues" evidence="1">
    <location>
        <begin position="396"/>
        <end position="410"/>
    </location>
</feature>
<feature type="compositionally biased region" description="Polar residues" evidence="1">
    <location>
        <begin position="268"/>
        <end position="288"/>
    </location>
</feature>
<feature type="compositionally biased region" description="Polar residues" evidence="1">
    <location>
        <begin position="453"/>
        <end position="463"/>
    </location>
</feature>
<feature type="region of interest" description="Disordered" evidence="1">
    <location>
        <begin position="181"/>
        <end position="213"/>
    </location>
</feature>
<feature type="compositionally biased region" description="Low complexity" evidence="1">
    <location>
        <begin position="193"/>
        <end position="209"/>
    </location>
</feature>